<reference evidence="1 2" key="1">
    <citation type="journal article" date="2024" name="G3 (Bethesda)">
        <title>Genome assembly of Hibiscus sabdariffa L. provides insights into metabolisms of medicinal natural products.</title>
        <authorList>
            <person name="Kim T."/>
        </authorList>
    </citation>
    <scope>NUCLEOTIDE SEQUENCE [LARGE SCALE GENOMIC DNA]</scope>
    <source>
        <strain evidence="1">TK-2024</strain>
        <tissue evidence="1">Old leaves</tissue>
    </source>
</reference>
<evidence type="ECO:0000313" key="2">
    <source>
        <dbReference type="Proteomes" id="UP001472677"/>
    </source>
</evidence>
<accession>A0ABR2GDZ2</accession>
<proteinExistence type="predicted"/>
<dbReference type="Proteomes" id="UP001472677">
    <property type="component" value="Unassembled WGS sequence"/>
</dbReference>
<sequence length="133" mass="14427">MLPSCSTYCMAVFGSKGSRLHDVAYLGLASKGDMFGDLEGWWDSPRRARPIINVGRCRPIGVLKFRVAGLGHANQYGCGGVLVAENGEIKVVFFGPSEYQVLLASWEVSSWCRSGLFAAFKDDGLLTGSMKEV</sequence>
<organism evidence="1 2">
    <name type="scientific">Hibiscus sabdariffa</name>
    <name type="common">roselle</name>
    <dbReference type="NCBI Taxonomy" id="183260"/>
    <lineage>
        <taxon>Eukaryota</taxon>
        <taxon>Viridiplantae</taxon>
        <taxon>Streptophyta</taxon>
        <taxon>Embryophyta</taxon>
        <taxon>Tracheophyta</taxon>
        <taxon>Spermatophyta</taxon>
        <taxon>Magnoliopsida</taxon>
        <taxon>eudicotyledons</taxon>
        <taxon>Gunneridae</taxon>
        <taxon>Pentapetalae</taxon>
        <taxon>rosids</taxon>
        <taxon>malvids</taxon>
        <taxon>Malvales</taxon>
        <taxon>Malvaceae</taxon>
        <taxon>Malvoideae</taxon>
        <taxon>Hibiscus</taxon>
    </lineage>
</organism>
<keyword evidence="2" id="KW-1185">Reference proteome</keyword>
<evidence type="ECO:0000313" key="1">
    <source>
        <dbReference type="EMBL" id="KAK8601138.1"/>
    </source>
</evidence>
<dbReference type="EMBL" id="JBBPBM010000001">
    <property type="protein sequence ID" value="KAK8601138.1"/>
    <property type="molecule type" value="Genomic_DNA"/>
</dbReference>
<comment type="caution">
    <text evidence="1">The sequence shown here is derived from an EMBL/GenBank/DDBJ whole genome shotgun (WGS) entry which is preliminary data.</text>
</comment>
<gene>
    <name evidence="1" type="ORF">V6N12_050980</name>
</gene>
<name>A0ABR2GDZ2_9ROSI</name>
<protein>
    <submittedName>
        <fullName evidence="1">Uncharacterized protein</fullName>
    </submittedName>
</protein>